<evidence type="ECO:0000313" key="4">
    <source>
        <dbReference type="EMBL" id="SCD20732.1"/>
    </source>
</evidence>
<dbReference type="Gene3D" id="2.30.30.40">
    <property type="entry name" value="SH3 Domains"/>
    <property type="match status" value="1"/>
</dbReference>
<dbReference type="Pfam" id="PF08239">
    <property type="entry name" value="SH3_3"/>
    <property type="match status" value="1"/>
</dbReference>
<dbReference type="EMBL" id="LT605205">
    <property type="protein sequence ID" value="SCD20732.1"/>
    <property type="molecule type" value="Genomic_DNA"/>
</dbReference>
<keyword evidence="1" id="KW-0728">SH3 domain</keyword>
<dbReference type="KEGG" id="psac:PSM36_1917"/>
<gene>
    <name evidence="4" type="ORF">PSM36_1917</name>
</gene>
<dbReference type="PROSITE" id="PS51781">
    <property type="entry name" value="SH3B"/>
    <property type="match status" value="1"/>
</dbReference>
<organism evidence="4 5">
    <name type="scientific">Proteiniphilum saccharofermentans</name>
    <dbReference type="NCBI Taxonomy" id="1642647"/>
    <lineage>
        <taxon>Bacteria</taxon>
        <taxon>Pseudomonadati</taxon>
        <taxon>Bacteroidota</taxon>
        <taxon>Bacteroidia</taxon>
        <taxon>Bacteroidales</taxon>
        <taxon>Dysgonomonadaceae</taxon>
        <taxon>Proteiniphilum</taxon>
    </lineage>
</organism>
<dbReference type="InterPro" id="IPR036028">
    <property type="entry name" value="SH3-like_dom_sf"/>
</dbReference>
<reference evidence="4 5" key="1">
    <citation type="submission" date="2016-08" db="EMBL/GenBank/DDBJ databases">
        <authorList>
            <person name="Seilhamer J.J."/>
        </authorList>
    </citation>
    <scope>NUCLEOTIDE SEQUENCE [LARGE SCALE GENOMIC DNA]</scope>
    <source>
        <strain evidence="4">M3/6</strain>
    </source>
</reference>
<accession>A0A1R3T3P7</accession>
<dbReference type="Proteomes" id="UP000187464">
    <property type="component" value="Chromosome I"/>
</dbReference>
<dbReference type="SMART" id="SM00287">
    <property type="entry name" value="SH3b"/>
    <property type="match status" value="1"/>
</dbReference>
<dbReference type="RefSeq" id="WP_076930695.1">
    <property type="nucleotide sequence ID" value="NZ_LT605205.1"/>
</dbReference>
<evidence type="ECO:0000259" key="3">
    <source>
        <dbReference type="PROSITE" id="PS51781"/>
    </source>
</evidence>
<dbReference type="InterPro" id="IPR001452">
    <property type="entry name" value="SH3_domain"/>
</dbReference>
<dbReference type="STRING" id="1642647.PSM36_1917"/>
<evidence type="ECO:0000313" key="5">
    <source>
        <dbReference type="Proteomes" id="UP000187464"/>
    </source>
</evidence>
<dbReference type="InterPro" id="IPR003646">
    <property type="entry name" value="SH3-like_bac-type"/>
</dbReference>
<dbReference type="PROSITE" id="PS50002">
    <property type="entry name" value="SH3"/>
    <property type="match status" value="1"/>
</dbReference>
<feature type="domain" description="SH3b" evidence="3">
    <location>
        <begin position="71"/>
        <end position="136"/>
    </location>
</feature>
<evidence type="ECO:0000256" key="1">
    <source>
        <dbReference type="ARBA" id="ARBA00022443"/>
    </source>
</evidence>
<name>A0A1R3T3P7_9BACT</name>
<protein>
    <submittedName>
        <fullName evidence="4">Putative peptidoglycan-binding LysM</fullName>
    </submittedName>
</protein>
<keyword evidence="5" id="KW-1185">Reference proteome</keyword>
<dbReference type="AlphaFoldDB" id="A0A1R3T3P7"/>
<sequence>MALTDKYKELVDLARSNNLLVSESGNVLKVEGTVPSADVKDKLWEIYKRIDPHFKSNDLVLNVKTAISDGGKVRVITQESRLNIRKGPGTDQPIVGKAEKGAIITLISKANDQWWLVRDNDGEEGYCYSQYLEPVQ</sequence>
<evidence type="ECO:0000259" key="2">
    <source>
        <dbReference type="PROSITE" id="PS50002"/>
    </source>
</evidence>
<feature type="domain" description="SH3" evidence="2">
    <location>
        <begin position="70"/>
        <end position="136"/>
    </location>
</feature>
<dbReference type="SUPFAM" id="SSF50044">
    <property type="entry name" value="SH3-domain"/>
    <property type="match status" value="1"/>
</dbReference>
<proteinExistence type="predicted"/>